<name>A0AAE4Z722_9BACT</name>
<dbReference type="Pfam" id="PF14559">
    <property type="entry name" value="TPR_19"/>
    <property type="match status" value="2"/>
</dbReference>
<dbReference type="EMBL" id="JAACAK010000046">
    <property type="protein sequence ID" value="NIR74539.1"/>
    <property type="molecule type" value="Genomic_DNA"/>
</dbReference>
<dbReference type="SMART" id="SM00028">
    <property type="entry name" value="TPR"/>
    <property type="match status" value="7"/>
</dbReference>
<accession>A0AAE4Z722</accession>
<proteinExistence type="predicted"/>
<dbReference type="InterPro" id="IPR011990">
    <property type="entry name" value="TPR-like_helical_dom_sf"/>
</dbReference>
<reference evidence="4 5" key="1">
    <citation type="submission" date="2020-01" db="EMBL/GenBank/DDBJ databases">
        <title>Genomes assembled from Gulf of Kutch pelagic sediment metagenomes.</title>
        <authorList>
            <person name="Chandrashekar M."/>
            <person name="Mahajan M.S."/>
            <person name="Dave K.J."/>
            <person name="Vatsa P."/>
            <person name="Nathani N.M."/>
        </authorList>
    </citation>
    <scope>NUCLEOTIDE SEQUENCE [LARGE SCALE GENOMIC DNA]</scope>
    <source>
        <strain evidence="4">KS3-K002</strain>
    </source>
</reference>
<dbReference type="InterPro" id="IPR050498">
    <property type="entry name" value="Ycf3"/>
</dbReference>
<dbReference type="Proteomes" id="UP000702544">
    <property type="component" value="Unassembled WGS sequence"/>
</dbReference>
<dbReference type="AlphaFoldDB" id="A0AAE4Z722"/>
<organism evidence="4 5">
    <name type="scientific">Candidatus Kutchimonas denitrificans</name>
    <dbReference type="NCBI Taxonomy" id="3056748"/>
    <lineage>
        <taxon>Bacteria</taxon>
        <taxon>Pseudomonadati</taxon>
        <taxon>Gemmatimonadota</taxon>
        <taxon>Gemmatimonadia</taxon>
        <taxon>Candidatus Palauibacterales</taxon>
        <taxon>Candidatus Palauibacteraceae</taxon>
        <taxon>Candidatus Kutchimonas</taxon>
    </lineage>
</organism>
<dbReference type="PANTHER" id="PTHR44858:SF1">
    <property type="entry name" value="UDP-N-ACETYLGLUCOSAMINE--PEPTIDE N-ACETYLGLUCOSAMINYLTRANSFERASE SPINDLY-RELATED"/>
    <property type="match status" value="1"/>
</dbReference>
<sequence length="572" mass="63777">MVSIGLSVAALSLVSEARSAVLQQEPGGRFRVLVVPLESSQLDDDFGEDVADRLRDRLDDFTTHAPIAEREYKRALKRYEVEEEDLNKIRARQLGNLMGAQVVYYGTVTEQPNRTYQVDATFIDVATGDEVTVPTMTIRDDSDDTVQQVAQASLQAFEQQVRFLRARAFCADYVGSQQPESALRNCNEALSINPNSVPALYNKGIAFRQLYEANQETATSGTDGWADSAVSYFEEVLQNSPGHREAIQQAAYMYSLMGEAEKAAELYRQYLELDPGNVPVRLKVADDLKNAGLMEQAVKIIQDGLEYTPNDVDLLQFLGDYALNYSSEDSSYVDVALDAYEKILEIKGEETDPRIILNAIAAYTAAGRTDEAIAFAERALQSQSDNARLWSLYADALARNDRHSDAVSAMDTVLAIDPSYANGYARRGQFKLEAGDKQGAMADFNQAIESGSSTRESVFNLFFGRAITARNEGNMTAALDDFELAAEFAPADKRQEVQFWWGYTHYQIGERLADPDDAGLRQLQRAQRNFTAAKQHFQQAGSVRPDVPRFLEATDTWLLNVEARIKQIQRGR</sequence>
<evidence type="ECO:0000256" key="3">
    <source>
        <dbReference type="PROSITE-ProRule" id="PRU00339"/>
    </source>
</evidence>
<keyword evidence="1" id="KW-0677">Repeat</keyword>
<dbReference type="PANTHER" id="PTHR44858">
    <property type="entry name" value="TETRATRICOPEPTIDE REPEAT PROTEIN 6"/>
    <property type="match status" value="1"/>
</dbReference>
<feature type="repeat" description="TPR" evidence="3">
    <location>
        <begin position="244"/>
        <end position="277"/>
    </location>
</feature>
<keyword evidence="2 3" id="KW-0802">TPR repeat</keyword>
<comment type="caution">
    <text evidence="4">The sequence shown here is derived from an EMBL/GenBank/DDBJ whole genome shotgun (WGS) entry which is preliminary data.</text>
</comment>
<evidence type="ECO:0000256" key="2">
    <source>
        <dbReference type="ARBA" id="ARBA00022803"/>
    </source>
</evidence>
<dbReference type="Gene3D" id="1.25.40.10">
    <property type="entry name" value="Tetratricopeptide repeat domain"/>
    <property type="match status" value="3"/>
</dbReference>
<dbReference type="SUPFAM" id="SSF48452">
    <property type="entry name" value="TPR-like"/>
    <property type="match status" value="1"/>
</dbReference>
<evidence type="ECO:0000256" key="1">
    <source>
        <dbReference type="ARBA" id="ARBA00022737"/>
    </source>
</evidence>
<evidence type="ECO:0000313" key="4">
    <source>
        <dbReference type="EMBL" id="NIR74539.1"/>
    </source>
</evidence>
<gene>
    <name evidence="4" type="ORF">GWO12_05440</name>
</gene>
<protein>
    <submittedName>
        <fullName evidence="4">Tetratricopeptide repeat protein</fullName>
    </submittedName>
</protein>
<dbReference type="Gene3D" id="3.40.50.10610">
    <property type="entry name" value="ABC-type transport auxiliary lipoprotein component"/>
    <property type="match status" value="1"/>
</dbReference>
<dbReference type="InterPro" id="IPR019734">
    <property type="entry name" value="TPR_rpt"/>
</dbReference>
<dbReference type="PROSITE" id="PS50005">
    <property type="entry name" value="TPR"/>
    <property type="match status" value="1"/>
</dbReference>
<evidence type="ECO:0000313" key="5">
    <source>
        <dbReference type="Proteomes" id="UP000702544"/>
    </source>
</evidence>